<name>A0A151MKT9_ALLMI</name>
<dbReference type="AlphaFoldDB" id="A0A151MKT9"/>
<dbReference type="InterPro" id="IPR001128">
    <property type="entry name" value="Cyt_P450"/>
</dbReference>
<proteinExistence type="inferred from homology"/>
<dbReference type="EMBL" id="AKHW03005917">
    <property type="protein sequence ID" value="KYO25137.1"/>
    <property type="molecule type" value="Genomic_DNA"/>
</dbReference>
<accession>A0A151MKT9</accession>
<comment type="similarity">
    <text evidence="1">Belongs to the cytochrome P450 family.</text>
</comment>
<evidence type="ECO:0000256" key="3">
    <source>
        <dbReference type="ARBA" id="ARBA00023004"/>
    </source>
</evidence>
<reference evidence="4 5" key="1">
    <citation type="journal article" date="2012" name="Genome Biol.">
        <title>Sequencing three crocodilian genomes to illuminate the evolution of archosaurs and amniotes.</title>
        <authorList>
            <person name="St John J.A."/>
            <person name="Braun E.L."/>
            <person name="Isberg S.R."/>
            <person name="Miles L.G."/>
            <person name="Chong A.Y."/>
            <person name="Gongora J."/>
            <person name="Dalzell P."/>
            <person name="Moran C."/>
            <person name="Bed'hom B."/>
            <person name="Abzhanov A."/>
            <person name="Burgess S.C."/>
            <person name="Cooksey A.M."/>
            <person name="Castoe T.A."/>
            <person name="Crawford N.G."/>
            <person name="Densmore L.D."/>
            <person name="Drew J.C."/>
            <person name="Edwards S.V."/>
            <person name="Faircloth B.C."/>
            <person name="Fujita M.K."/>
            <person name="Greenwold M.J."/>
            <person name="Hoffmann F.G."/>
            <person name="Howard J.M."/>
            <person name="Iguchi T."/>
            <person name="Janes D.E."/>
            <person name="Khan S.Y."/>
            <person name="Kohno S."/>
            <person name="de Koning A.J."/>
            <person name="Lance S.L."/>
            <person name="McCarthy F.M."/>
            <person name="McCormack J.E."/>
            <person name="Merchant M.E."/>
            <person name="Peterson D.G."/>
            <person name="Pollock D.D."/>
            <person name="Pourmand N."/>
            <person name="Raney B.J."/>
            <person name="Roessler K.A."/>
            <person name="Sanford J.R."/>
            <person name="Sawyer R.H."/>
            <person name="Schmidt C.J."/>
            <person name="Triplett E.W."/>
            <person name="Tuberville T.D."/>
            <person name="Venegas-Anaya M."/>
            <person name="Howard J.T."/>
            <person name="Jarvis E.D."/>
            <person name="Guillette L.J.Jr."/>
            <person name="Glenn T.C."/>
            <person name="Green R.E."/>
            <person name="Ray D.A."/>
        </authorList>
    </citation>
    <scope>NUCLEOTIDE SEQUENCE [LARGE SCALE GENOMIC DNA]</scope>
    <source>
        <strain evidence="4">KSC_2009_1</strain>
    </source>
</reference>
<dbReference type="GO" id="GO:0006082">
    <property type="term" value="P:organic acid metabolic process"/>
    <property type="evidence" value="ECO:0007669"/>
    <property type="project" value="TreeGrafter"/>
</dbReference>
<dbReference type="InterPro" id="IPR036396">
    <property type="entry name" value="Cyt_P450_sf"/>
</dbReference>
<evidence type="ECO:0000313" key="5">
    <source>
        <dbReference type="Proteomes" id="UP000050525"/>
    </source>
</evidence>
<dbReference type="GO" id="GO:0005737">
    <property type="term" value="C:cytoplasm"/>
    <property type="evidence" value="ECO:0007669"/>
    <property type="project" value="TreeGrafter"/>
</dbReference>
<protein>
    <submittedName>
        <fullName evidence="4">Uncharacterized protein</fullName>
    </submittedName>
</protein>
<dbReference type="PANTHER" id="PTHR24300">
    <property type="entry name" value="CYTOCHROME P450 508A4-RELATED"/>
    <property type="match status" value="1"/>
</dbReference>
<dbReference type="Proteomes" id="UP000050525">
    <property type="component" value="Unassembled WGS sequence"/>
</dbReference>
<dbReference type="Gene3D" id="1.10.630.10">
    <property type="entry name" value="Cytochrome P450"/>
    <property type="match status" value="1"/>
</dbReference>
<dbReference type="Pfam" id="PF00067">
    <property type="entry name" value="p450"/>
    <property type="match status" value="1"/>
</dbReference>
<keyword evidence="2" id="KW-0479">Metal-binding</keyword>
<dbReference type="InterPro" id="IPR050182">
    <property type="entry name" value="Cytochrome_P450_fam2"/>
</dbReference>
<dbReference type="GO" id="GO:0006805">
    <property type="term" value="P:xenobiotic metabolic process"/>
    <property type="evidence" value="ECO:0007669"/>
    <property type="project" value="TreeGrafter"/>
</dbReference>
<dbReference type="GO" id="GO:0005506">
    <property type="term" value="F:iron ion binding"/>
    <property type="evidence" value="ECO:0007669"/>
    <property type="project" value="InterPro"/>
</dbReference>
<evidence type="ECO:0000256" key="1">
    <source>
        <dbReference type="ARBA" id="ARBA00010617"/>
    </source>
</evidence>
<evidence type="ECO:0000256" key="2">
    <source>
        <dbReference type="ARBA" id="ARBA00022723"/>
    </source>
</evidence>
<sequence length="190" mass="21556">MAPALRTSTSILWAQRKISGNGKLPPGPIVFRIIGNMLQLNTKNLPQFLYKGLFSAMGSHGSSSVLVNKPYINRHLLLSEEPIDPNQIKKCQAESSRGTKVKNDSKQSMEWPFDPTFFLTHAVSNIICSTVFGNWFDYEDKKFLTLIRLIEENENLFRSPVGKYITRVNCASATFLKLRQCVFKNKALQK</sequence>
<dbReference type="SUPFAM" id="SSF48264">
    <property type="entry name" value="Cytochrome P450"/>
    <property type="match status" value="1"/>
</dbReference>
<evidence type="ECO:0000313" key="4">
    <source>
        <dbReference type="EMBL" id="KYO25137.1"/>
    </source>
</evidence>
<dbReference type="GO" id="GO:0020037">
    <property type="term" value="F:heme binding"/>
    <property type="evidence" value="ECO:0007669"/>
    <property type="project" value="InterPro"/>
</dbReference>
<keyword evidence="5" id="KW-1185">Reference proteome</keyword>
<comment type="caution">
    <text evidence="4">The sequence shown here is derived from an EMBL/GenBank/DDBJ whole genome shotgun (WGS) entry which is preliminary data.</text>
</comment>
<organism evidence="4 5">
    <name type="scientific">Alligator mississippiensis</name>
    <name type="common">American alligator</name>
    <dbReference type="NCBI Taxonomy" id="8496"/>
    <lineage>
        <taxon>Eukaryota</taxon>
        <taxon>Metazoa</taxon>
        <taxon>Chordata</taxon>
        <taxon>Craniata</taxon>
        <taxon>Vertebrata</taxon>
        <taxon>Euteleostomi</taxon>
        <taxon>Archelosauria</taxon>
        <taxon>Archosauria</taxon>
        <taxon>Crocodylia</taxon>
        <taxon>Alligatoridae</taxon>
        <taxon>Alligatorinae</taxon>
        <taxon>Alligator</taxon>
    </lineage>
</organism>
<gene>
    <name evidence="4" type="ORF">Y1Q_0001769</name>
</gene>
<dbReference type="STRING" id="8496.A0A151MKT9"/>
<dbReference type="GO" id="GO:0016712">
    <property type="term" value="F:oxidoreductase activity, acting on paired donors, with incorporation or reduction of molecular oxygen, reduced flavin or flavoprotein as one donor, and incorporation of one atom of oxygen"/>
    <property type="evidence" value="ECO:0007669"/>
    <property type="project" value="TreeGrafter"/>
</dbReference>
<keyword evidence="3" id="KW-0408">Iron</keyword>
<dbReference type="PANTHER" id="PTHR24300:SF153">
    <property type="entry name" value="CYTOCHROME P450 2G1-LIKE-RELATED"/>
    <property type="match status" value="1"/>
</dbReference>